<feature type="domain" description="Prolyl 4-hydroxylase alpha subunit Fe(2+) 2OG dioxygenase" evidence="2">
    <location>
        <begin position="154"/>
        <end position="241"/>
    </location>
</feature>
<evidence type="ECO:0000313" key="3">
    <source>
        <dbReference type="EMBL" id="ROV99032.1"/>
    </source>
</evidence>
<keyword evidence="4" id="KW-1185">Reference proteome</keyword>
<evidence type="ECO:0000259" key="2">
    <source>
        <dbReference type="Pfam" id="PF13640"/>
    </source>
</evidence>
<gene>
    <name evidence="3" type="ORF">VMCG_06678</name>
</gene>
<evidence type="ECO:0000313" key="4">
    <source>
        <dbReference type="Proteomes" id="UP000283895"/>
    </source>
</evidence>
<proteinExistence type="predicted"/>
<comment type="caution">
    <text evidence="3">The sequence shown here is derived from an EMBL/GenBank/DDBJ whole genome shotgun (WGS) entry which is preliminary data.</text>
</comment>
<name>A0A423W6Y3_9PEZI</name>
<feature type="compositionally biased region" description="Acidic residues" evidence="1">
    <location>
        <begin position="20"/>
        <end position="30"/>
    </location>
</feature>
<sequence>MSRPLPGDHDSYWSHHDQDQSSEESEEEQDPSLVSWKNDLAESLQAIQSFGDFATKKDYSQFVNPGLQIADCLIPLPLVFLYAEQIKAVSRPAPFGRGDDTVVDHSVRLTWEIHLDEIRITNPAWPGFLDAIKHDAAHSLGLFPADIRLEPHKLLLYEEGSFFRRHKDSEKSPGMIGSLIICLPSKHEGGQVHLSHAGKDHVYATAPNSAFNLTALAWYSDVTHEIKEVTAGHRLVLTYNIVQRAGGGKSAGFFVQQQAQLKDKIARWPRAFSNVSRLVYFFDHKYSHSSLSVNNLKGRDRAVLEVVQQLCSESGLYLLLGNVTKRKYDQTYGDIEEEPDVFLELLCTPEGKRVASDLDMSKQDIIGSDPYRDRSADSEDEGEFVGNESAPTQWRYHDSAMVLIPRDKLQNLIESGAADPWAMITIVMDCFRSNPQNANVRKHVLQFMSKTPDSHRPATNPYGFVPTEMAPWKTISMTIVTVAWNLGDIPLYSKAIRSCTAGGDIPGELVTKLAALINKSSSTPQPADWDKCLGGLLDCPIDLTRLFTALGEFERALQKEAFKDSFKEWITPARRAKFESKPSLTLEDHDFIIDLTTALWNDQGWVQQQFMAKLHHCENKALITKVIGTLAEKGRANNLPGGEIIAEQILDNELPRLYLAPVNWWTYPNPRAAVDTDRFLDLVGICLESGFIAHATDLVENLDKITQQPIWMKPAHVGVVGFVPNQAHLLVRNLGNLLNEHQAPFMESARGLFEHLLRNYALAPLPVYPTRTEGWAHQPRGCIDPFCVHCRKLDDFLTSPLRRTAEFTAAKQVRDHIARQLTGNLFDCATNTRGRTHTLVVTKLSQEGEYDAAVYGYGARARALRQQTADFRHEHFRRILGDGLYRELVLVEGPPGLGVPGDPVEQQQAAGVGRVKREADTEMGVPPALRRRVN</sequence>
<protein>
    <recommendedName>
        <fullName evidence="2">Prolyl 4-hydroxylase alpha subunit Fe(2+) 2OG dioxygenase domain-containing protein</fullName>
    </recommendedName>
</protein>
<dbReference type="PANTHER" id="PTHR33099">
    <property type="entry name" value="FE2OG DIOXYGENASE DOMAIN-CONTAINING PROTEIN"/>
    <property type="match status" value="1"/>
</dbReference>
<dbReference type="OrthoDB" id="27483at2759"/>
<dbReference type="EMBL" id="LKEA01000024">
    <property type="protein sequence ID" value="ROV99032.1"/>
    <property type="molecule type" value="Genomic_DNA"/>
</dbReference>
<feature type="compositionally biased region" description="Basic and acidic residues" evidence="1">
    <location>
        <begin position="1"/>
        <end position="19"/>
    </location>
</feature>
<evidence type="ECO:0000256" key="1">
    <source>
        <dbReference type="SAM" id="MobiDB-lite"/>
    </source>
</evidence>
<reference evidence="3 4" key="1">
    <citation type="submission" date="2015-09" db="EMBL/GenBank/DDBJ databases">
        <title>Host preference determinants of Valsa canker pathogens revealed by comparative genomics.</title>
        <authorList>
            <person name="Yin Z."/>
            <person name="Huang L."/>
        </authorList>
    </citation>
    <scope>NUCLEOTIDE SEQUENCE [LARGE SCALE GENOMIC DNA]</scope>
    <source>
        <strain evidence="3 4">03-1</strain>
    </source>
</reference>
<dbReference type="InterPro" id="IPR044862">
    <property type="entry name" value="Pro_4_hyd_alph_FE2OG_OXY"/>
</dbReference>
<dbReference type="Pfam" id="PF13640">
    <property type="entry name" value="2OG-FeII_Oxy_3"/>
    <property type="match status" value="1"/>
</dbReference>
<dbReference type="AlphaFoldDB" id="A0A423W6Y3"/>
<accession>A0A423W6Y3</accession>
<dbReference type="PANTHER" id="PTHR33099:SF7">
    <property type="entry name" value="MYND-TYPE DOMAIN-CONTAINING PROTEIN"/>
    <property type="match status" value="1"/>
</dbReference>
<organism evidence="3 4">
    <name type="scientific">Cytospora schulzeri</name>
    <dbReference type="NCBI Taxonomy" id="448051"/>
    <lineage>
        <taxon>Eukaryota</taxon>
        <taxon>Fungi</taxon>
        <taxon>Dikarya</taxon>
        <taxon>Ascomycota</taxon>
        <taxon>Pezizomycotina</taxon>
        <taxon>Sordariomycetes</taxon>
        <taxon>Sordariomycetidae</taxon>
        <taxon>Diaporthales</taxon>
        <taxon>Cytosporaceae</taxon>
        <taxon>Cytospora</taxon>
    </lineage>
</organism>
<dbReference type="Gene3D" id="2.60.120.620">
    <property type="entry name" value="q2cbj1_9rhob like domain"/>
    <property type="match status" value="1"/>
</dbReference>
<feature type="region of interest" description="Disordered" evidence="1">
    <location>
        <begin position="897"/>
        <end position="934"/>
    </location>
</feature>
<feature type="region of interest" description="Disordered" evidence="1">
    <location>
        <begin position="366"/>
        <end position="387"/>
    </location>
</feature>
<dbReference type="Proteomes" id="UP000283895">
    <property type="component" value="Unassembled WGS sequence"/>
</dbReference>
<feature type="region of interest" description="Disordered" evidence="1">
    <location>
        <begin position="1"/>
        <end position="34"/>
    </location>
</feature>